<dbReference type="SUPFAM" id="SSF51197">
    <property type="entry name" value="Clavaminate synthase-like"/>
    <property type="match status" value="1"/>
</dbReference>
<dbReference type="PANTHER" id="PTHR31212:SF4">
    <property type="entry name" value="ALPHA-KETOGLUTARATE-DEPENDENT DIOXYGENASE ALKB HOMOLOG 3"/>
    <property type="match status" value="1"/>
</dbReference>
<evidence type="ECO:0000256" key="8">
    <source>
        <dbReference type="ARBA" id="ARBA00023204"/>
    </source>
</evidence>
<dbReference type="GO" id="GO:0006307">
    <property type="term" value="P:DNA alkylation repair"/>
    <property type="evidence" value="ECO:0007669"/>
    <property type="project" value="InterPro"/>
</dbReference>
<dbReference type="FunFam" id="2.60.120.590:FF:000004">
    <property type="entry name" value="DNA oxidative demethylase ALKBH2"/>
    <property type="match status" value="1"/>
</dbReference>
<dbReference type="PROSITE" id="PS51471">
    <property type="entry name" value="FE2OG_OXY"/>
    <property type="match status" value="1"/>
</dbReference>
<evidence type="ECO:0000256" key="5">
    <source>
        <dbReference type="ARBA" id="ARBA00022964"/>
    </source>
</evidence>
<dbReference type="RefSeq" id="WP_092788384.1">
    <property type="nucleotide sequence ID" value="NZ_FOPC01000001.1"/>
</dbReference>
<dbReference type="PANTHER" id="PTHR31212">
    <property type="entry name" value="ALPHA-KETOGLUTARATE-DEPENDENT DIOXYGENASE ALKB HOMOLOG 3"/>
    <property type="match status" value="1"/>
</dbReference>
<dbReference type="InterPro" id="IPR037151">
    <property type="entry name" value="AlkB-like_sf"/>
</dbReference>
<dbReference type="AlphaFoldDB" id="A0A1I2NLU8"/>
<dbReference type="GO" id="GO:0032451">
    <property type="term" value="F:demethylase activity"/>
    <property type="evidence" value="ECO:0007669"/>
    <property type="project" value="UniProtKB-ARBA"/>
</dbReference>
<dbReference type="GO" id="GO:0016705">
    <property type="term" value="F:oxidoreductase activity, acting on paired donors, with incorporation or reduction of molecular oxygen"/>
    <property type="evidence" value="ECO:0007669"/>
    <property type="project" value="UniProtKB-ARBA"/>
</dbReference>
<evidence type="ECO:0000313" key="11">
    <source>
        <dbReference type="Proteomes" id="UP000199642"/>
    </source>
</evidence>
<keyword evidence="4" id="KW-0460">Magnesium</keyword>
<comment type="cofactor">
    <cofactor evidence="1">
        <name>Fe(2+)</name>
        <dbReference type="ChEBI" id="CHEBI:29033"/>
    </cofactor>
</comment>
<evidence type="ECO:0000313" key="10">
    <source>
        <dbReference type="EMBL" id="SFG04965.1"/>
    </source>
</evidence>
<keyword evidence="5 10" id="KW-0223">Dioxygenase</keyword>
<dbReference type="InterPro" id="IPR032854">
    <property type="entry name" value="ALKBH3"/>
</dbReference>
<keyword evidence="6" id="KW-0560">Oxidoreductase</keyword>
<evidence type="ECO:0000256" key="4">
    <source>
        <dbReference type="ARBA" id="ARBA00022842"/>
    </source>
</evidence>
<sequence length="201" mass="23375">MQQDLFLLKYRNLLPYQGEVGFYDGFLAQEVADLFFKLLEDQVPWKQEPIWMFGKKVMQPRLTALFGDPGVTYSYSGIEMKALDWIEPLAEIRQRLKAHTSVDFTHVLLNYYRDGKDSMGWHRDNESSLGKNPCIASVSLGATRNFQIRHYESKSNKIDIPLNHGSLLIMAGESQHFWEHQIPKTKKELGPRINLTFRKLI</sequence>
<evidence type="ECO:0000256" key="2">
    <source>
        <dbReference type="ARBA" id="ARBA00022723"/>
    </source>
</evidence>
<dbReference type="EMBL" id="FOPC01000001">
    <property type="protein sequence ID" value="SFG04965.1"/>
    <property type="molecule type" value="Genomic_DNA"/>
</dbReference>
<dbReference type="GO" id="GO:0051213">
    <property type="term" value="F:dioxygenase activity"/>
    <property type="evidence" value="ECO:0007669"/>
    <property type="project" value="UniProtKB-KW"/>
</dbReference>
<evidence type="ECO:0000256" key="6">
    <source>
        <dbReference type="ARBA" id="ARBA00023002"/>
    </source>
</evidence>
<dbReference type="GO" id="GO:0016787">
    <property type="term" value="F:hydrolase activity"/>
    <property type="evidence" value="ECO:0007669"/>
    <property type="project" value="UniProtKB-ARBA"/>
</dbReference>
<dbReference type="Gene3D" id="2.60.120.590">
    <property type="entry name" value="Alpha-ketoglutarate-dependent dioxygenase AlkB-like"/>
    <property type="match status" value="1"/>
</dbReference>
<gene>
    <name evidence="10" type="ORF">SAMN04487988_101208</name>
</gene>
<proteinExistence type="predicted"/>
<name>A0A1I2NLU8_9BACT</name>
<dbReference type="InterPro" id="IPR027450">
    <property type="entry name" value="AlkB-like"/>
</dbReference>
<organism evidence="10 11">
    <name type="scientific">Algoriphagus hitonicola</name>
    <dbReference type="NCBI Taxonomy" id="435880"/>
    <lineage>
        <taxon>Bacteria</taxon>
        <taxon>Pseudomonadati</taxon>
        <taxon>Bacteroidota</taxon>
        <taxon>Cytophagia</taxon>
        <taxon>Cytophagales</taxon>
        <taxon>Cyclobacteriaceae</taxon>
        <taxon>Algoriphagus</taxon>
    </lineage>
</organism>
<evidence type="ECO:0000256" key="1">
    <source>
        <dbReference type="ARBA" id="ARBA00001954"/>
    </source>
</evidence>
<dbReference type="GO" id="GO:0046872">
    <property type="term" value="F:metal ion binding"/>
    <property type="evidence" value="ECO:0007669"/>
    <property type="project" value="UniProtKB-KW"/>
</dbReference>
<evidence type="ECO:0000259" key="9">
    <source>
        <dbReference type="PROSITE" id="PS51471"/>
    </source>
</evidence>
<dbReference type="OrthoDB" id="190276at2"/>
<protein>
    <submittedName>
        <fullName evidence="10">Alkylated DNA repair dioxygenase AlkB</fullName>
    </submittedName>
</protein>
<dbReference type="Pfam" id="PF13532">
    <property type="entry name" value="2OG-FeII_Oxy_2"/>
    <property type="match status" value="1"/>
</dbReference>
<keyword evidence="7" id="KW-0408">Iron</keyword>
<reference evidence="11" key="1">
    <citation type="submission" date="2016-10" db="EMBL/GenBank/DDBJ databases">
        <authorList>
            <person name="Varghese N."/>
            <person name="Submissions S."/>
        </authorList>
    </citation>
    <scope>NUCLEOTIDE SEQUENCE [LARGE SCALE GENOMIC DNA]</scope>
    <source>
        <strain evidence="11">DSM 19315</strain>
    </source>
</reference>
<keyword evidence="3" id="KW-0227">DNA damage</keyword>
<dbReference type="InterPro" id="IPR005123">
    <property type="entry name" value="Oxoglu/Fe-dep_dioxygenase_dom"/>
</dbReference>
<dbReference type="GO" id="GO:0140097">
    <property type="term" value="F:catalytic activity, acting on DNA"/>
    <property type="evidence" value="ECO:0007669"/>
    <property type="project" value="UniProtKB-ARBA"/>
</dbReference>
<keyword evidence="2" id="KW-0479">Metal-binding</keyword>
<keyword evidence="8" id="KW-0234">DNA repair</keyword>
<feature type="domain" description="Fe2OG dioxygenase" evidence="9">
    <location>
        <begin position="103"/>
        <end position="201"/>
    </location>
</feature>
<accession>A0A1I2NLU8</accession>
<dbReference type="Proteomes" id="UP000199642">
    <property type="component" value="Unassembled WGS sequence"/>
</dbReference>
<evidence type="ECO:0000256" key="7">
    <source>
        <dbReference type="ARBA" id="ARBA00023004"/>
    </source>
</evidence>
<keyword evidence="11" id="KW-1185">Reference proteome</keyword>
<evidence type="ECO:0000256" key="3">
    <source>
        <dbReference type="ARBA" id="ARBA00022763"/>
    </source>
</evidence>